<dbReference type="GO" id="GO:0004315">
    <property type="term" value="F:3-oxoacyl-[acyl-carrier-protein] synthase activity"/>
    <property type="evidence" value="ECO:0007669"/>
    <property type="project" value="UniProtKB-EC"/>
</dbReference>
<evidence type="ECO:0000256" key="14">
    <source>
        <dbReference type="ARBA" id="ARBA00041620"/>
    </source>
</evidence>
<dbReference type="EMBL" id="JACHXH010000013">
    <property type="protein sequence ID" value="MBB3136201.1"/>
    <property type="molecule type" value="Genomic_DNA"/>
</dbReference>
<organism evidence="21 22">
    <name type="scientific">Rhizobium pisi</name>
    <dbReference type="NCBI Taxonomy" id="574561"/>
    <lineage>
        <taxon>Bacteria</taxon>
        <taxon>Pseudomonadati</taxon>
        <taxon>Pseudomonadota</taxon>
        <taxon>Alphaproteobacteria</taxon>
        <taxon>Hyphomicrobiales</taxon>
        <taxon>Rhizobiaceae</taxon>
        <taxon>Rhizobium/Agrobacterium group</taxon>
        <taxon>Rhizobium</taxon>
    </lineage>
</organism>
<dbReference type="PROSITE" id="PS52004">
    <property type="entry name" value="KS3_2"/>
    <property type="match status" value="1"/>
</dbReference>
<dbReference type="SUPFAM" id="SSF53901">
    <property type="entry name" value="Thiolase-like"/>
    <property type="match status" value="2"/>
</dbReference>
<dbReference type="Pfam" id="PF02801">
    <property type="entry name" value="Ketoacyl-synt_C"/>
    <property type="match status" value="1"/>
</dbReference>
<dbReference type="PROSITE" id="PS00606">
    <property type="entry name" value="KS3_1"/>
    <property type="match status" value="1"/>
</dbReference>
<keyword evidence="7" id="KW-0444">Lipid biosynthesis</keyword>
<dbReference type="PANTHER" id="PTHR11712:SF306">
    <property type="entry name" value="3-OXOACYL-[ACYL-CARRIER-PROTEIN] SYNTHASE 1"/>
    <property type="match status" value="1"/>
</dbReference>
<dbReference type="AlphaFoldDB" id="A0A427MWI5"/>
<dbReference type="Proteomes" id="UP000277279">
    <property type="component" value="Unassembled WGS sequence"/>
</dbReference>
<evidence type="ECO:0000256" key="1">
    <source>
        <dbReference type="ARBA" id="ARBA00004496"/>
    </source>
</evidence>
<evidence type="ECO:0000256" key="17">
    <source>
        <dbReference type="ARBA" id="ARBA00048506"/>
    </source>
</evidence>
<dbReference type="Proteomes" id="UP000518315">
    <property type="component" value="Unassembled WGS sequence"/>
</dbReference>
<gene>
    <name evidence="21" type="ORF">EFD55_19835</name>
    <name evidence="20" type="ORF">FHS26_003949</name>
</gene>
<dbReference type="PANTHER" id="PTHR11712">
    <property type="entry name" value="POLYKETIDE SYNTHASE-RELATED"/>
    <property type="match status" value="1"/>
</dbReference>
<evidence type="ECO:0000256" key="5">
    <source>
        <dbReference type="ARBA" id="ARBA00013191"/>
    </source>
</evidence>
<evidence type="ECO:0000256" key="8">
    <source>
        <dbReference type="ARBA" id="ARBA00022679"/>
    </source>
</evidence>
<evidence type="ECO:0000256" key="9">
    <source>
        <dbReference type="ARBA" id="ARBA00022832"/>
    </source>
</evidence>
<dbReference type="RefSeq" id="WP_125846724.1">
    <property type="nucleotide sequence ID" value="NZ_JACHXH010000013.1"/>
</dbReference>
<evidence type="ECO:0000256" key="16">
    <source>
        <dbReference type="ARBA" id="ARBA00048121"/>
    </source>
</evidence>
<keyword evidence="23" id="KW-1185">Reference proteome</keyword>
<evidence type="ECO:0000256" key="7">
    <source>
        <dbReference type="ARBA" id="ARBA00022516"/>
    </source>
</evidence>
<evidence type="ECO:0000256" key="11">
    <source>
        <dbReference type="ARBA" id="ARBA00023160"/>
    </source>
</evidence>
<keyword evidence="6" id="KW-0963">Cytoplasm</keyword>
<dbReference type="CDD" id="cd00834">
    <property type="entry name" value="KAS_I_II"/>
    <property type="match status" value="1"/>
</dbReference>
<evidence type="ECO:0000256" key="3">
    <source>
        <dbReference type="ARBA" id="ARBA00008467"/>
    </source>
</evidence>
<comment type="catalytic activity">
    <reaction evidence="17">
        <text>a fatty acyl-[ACP] + malonyl-[ACP] + H(+) = a 3-oxoacyl-[ACP] + holo-[ACP] + CO2</text>
        <dbReference type="Rhea" id="RHEA:22836"/>
        <dbReference type="Rhea" id="RHEA-COMP:9623"/>
        <dbReference type="Rhea" id="RHEA-COMP:9685"/>
        <dbReference type="Rhea" id="RHEA-COMP:9916"/>
        <dbReference type="Rhea" id="RHEA-COMP:14125"/>
        <dbReference type="ChEBI" id="CHEBI:15378"/>
        <dbReference type="ChEBI" id="CHEBI:16526"/>
        <dbReference type="ChEBI" id="CHEBI:64479"/>
        <dbReference type="ChEBI" id="CHEBI:78449"/>
        <dbReference type="ChEBI" id="CHEBI:78776"/>
        <dbReference type="ChEBI" id="CHEBI:138651"/>
        <dbReference type="EC" id="2.3.1.41"/>
    </reaction>
    <physiologicalReaction direction="left-to-right" evidence="17">
        <dbReference type="Rhea" id="RHEA:22837"/>
    </physiologicalReaction>
</comment>
<keyword evidence="10" id="KW-0443">Lipid metabolism</keyword>
<keyword evidence="11" id="KW-0275">Fatty acid biosynthesis</keyword>
<keyword evidence="9" id="KW-0276">Fatty acid metabolism</keyword>
<dbReference type="EC" id="2.3.1.41" evidence="5"/>
<evidence type="ECO:0000256" key="6">
    <source>
        <dbReference type="ARBA" id="ARBA00022490"/>
    </source>
</evidence>
<comment type="caution">
    <text evidence="21">The sequence shown here is derived from an EMBL/GenBank/DDBJ whole genome shotgun (WGS) entry which is preliminary data.</text>
</comment>
<evidence type="ECO:0000313" key="21">
    <source>
        <dbReference type="EMBL" id="RSB75516.1"/>
    </source>
</evidence>
<dbReference type="Pfam" id="PF00109">
    <property type="entry name" value="ketoacyl-synt"/>
    <property type="match status" value="1"/>
</dbReference>
<dbReference type="GO" id="GO:0005829">
    <property type="term" value="C:cytosol"/>
    <property type="evidence" value="ECO:0007669"/>
    <property type="project" value="TreeGrafter"/>
</dbReference>
<sequence>MRRVVVTGLGIVSSIGNDAAEVTESLRQAKSGISFSSDFAEHGFKCQVWGSPKLGAAELAELVDRRAMRFLSQGGAWNHVAMKQALADSGLEEKDYGQNERVGIIMGSGGPSTRTLIEAAEITLKNNSPKRIGPFAVPKAMSSTASATLATWFKIHGVNYSISSACSTSAHCIGNAAEMIQWGKQDMMFAGGHEDLDWTMSNLFDAMGAMSSKYNDSPDSASRAYDVNRDGFVIAGGAGVLVLEELEHAKARGAKIYAEIVGYGATSDGYDMVAPSGEGAIRCMRQALATVKGDVDYVNTHGTSTPVGDSKEIGAIREVFGSKIPYIQSTKSLTGHSLGAAGVQESIYSLLMMQQGFIGESAHITELDPEFEGVPIVRKRIDNAKIDIALSNSFGFGGTNATLVFQRHNG</sequence>
<comment type="pathway">
    <text evidence="2">Lipid metabolism; fatty acid biosynthesis.</text>
</comment>
<keyword evidence="8 18" id="KW-0808">Transferase</keyword>
<evidence type="ECO:0000256" key="15">
    <source>
        <dbReference type="ARBA" id="ARBA00042143"/>
    </source>
</evidence>
<dbReference type="Gene3D" id="3.40.47.10">
    <property type="match status" value="1"/>
</dbReference>
<dbReference type="InterPro" id="IPR020841">
    <property type="entry name" value="PKS_Beta-ketoAc_synthase_dom"/>
</dbReference>
<comment type="subcellular location">
    <subcellularLocation>
        <location evidence="1">Cytoplasm</location>
    </subcellularLocation>
</comment>
<evidence type="ECO:0000313" key="23">
    <source>
        <dbReference type="Proteomes" id="UP000518315"/>
    </source>
</evidence>
<evidence type="ECO:0000259" key="19">
    <source>
        <dbReference type="PROSITE" id="PS52004"/>
    </source>
</evidence>
<dbReference type="NCBIfam" id="NF005589">
    <property type="entry name" value="PRK07314.1"/>
    <property type="match status" value="1"/>
</dbReference>
<evidence type="ECO:0000256" key="12">
    <source>
        <dbReference type="ARBA" id="ARBA00023315"/>
    </source>
</evidence>
<evidence type="ECO:0000256" key="18">
    <source>
        <dbReference type="RuleBase" id="RU003694"/>
    </source>
</evidence>
<evidence type="ECO:0000313" key="22">
    <source>
        <dbReference type="Proteomes" id="UP000277279"/>
    </source>
</evidence>
<reference evidence="20 23" key="2">
    <citation type="submission" date="2020-08" db="EMBL/GenBank/DDBJ databases">
        <title>Genomic Encyclopedia of Type Strains, Phase III (KMG-III): the genomes of soil and plant-associated and newly described type strains.</title>
        <authorList>
            <person name="Whitman W."/>
        </authorList>
    </citation>
    <scope>NUCLEOTIDE SEQUENCE [LARGE SCALE GENOMIC DNA]</scope>
    <source>
        <strain evidence="20 23">CECT 4113</strain>
    </source>
</reference>
<evidence type="ECO:0000256" key="13">
    <source>
        <dbReference type="ARBA" id="ARBA00039450"/>
    </source>
</evidence>
<dbReference type="OrthoDB" id="9808669at2"/>
<evidence type="ECO:0000256" key="2">
    <source>
        <dbReference type="ARBA" id="ARBA00005194"/>
    </source>
</evidence>
<accession>A0A427MWI5</accession>
<keyword evidence="12 20" id="KW-0012">Acyltransferase</keyword>
<evidence type="ECO:0000256" key="10">
    <source>
        <dbReference type="ARBA" id="ARBA00023098"/>
    </source>
</evidence>
<reference evidence="21 22" key="1">
    <citation type="submission" date="2018-11" db="EMBL/GenBank/DDBJ databases">
        <authorList>
            <person name="Huo Y."/>
        </authorList>
    </citation>
    <scope>NUCLEOTIDE SEQUENCE [LARGE SCALE GENOMIC DNA]</scope>
    <source>
        <strain evidence="21 22">DSM 30132</strain>
    </source>
</reference>
<dbReference type="NCBIfam" id="NF005935">
    <property type="entry name" value="PRK07967.1"/>
    <property type="match status" value="1"/>
</dbReference>
<dbReference type="InterPro" id="IPR014030">
    <property type="entry name" value="Ketoacyl_synth_N"/>
</dbReference>
<evidence type="ECO:0000313" key="20">
    <source>
        <dbReference type="EMBL" id="MBB3136201.1"/>
    </source>
</evidence>
<dbReference type="InterPro" id="IPR018201">
    <property type="entry name" value="Ketoacyl_synth_AS"/>
</dbReference>
<comment type="catalytic activity">
    <reaction evidence="16">
        <text>(3Z)-decenoyl-[ACP] + malonyl-[ACP] + H(+) = 3-oxo-(5Z)-dodecenoyl-[ACP] + holo-[ACP] + CO2</text>
        <dbReference type="Rhea" id="RHEA:54940"/>
        <dbReference type="Rhea" id="RHEA-COMP:9623"/>
        <dbReference type="Rhea" id="RHEA-COMP:9685"/>
        <dbReference type="Rhea" id="RHEA-COMP:9927"/>
        <dbReference type="Rhea" id="RHEA-COMP:14042"/>
        <dbReference type="ChEBI" id="CHEBI:15378"/>
        <dbReference type="ChEBI" id="CHEBI:16526"/>
        <dbReference type="ChEBI" id="CHEBI:64479"/>
        <dbReference type="ChEBI" id="CHEBI:78449"/>
        <dbReference type="ChEBI" id="CHEBI:78798"/>
        <dbReference type="ChEBI" id="CHEBI:138410"/>
    </reaction>
    <physiologicalReaction direction="left-to-right" evidence="16">
        <dbReference type="Rhea" id="RHEA:54941"/>
    </physiologicalReaction>
</comment>
<comment type="similarity">
    <text evidence="3 18">Belongs to the thiolase-like superfamily. Beta-ketoacyl-ACP synthases family.</text>
</comment>
<dbReference type="SMART" id="SM00825">
    <property type="entry name" value="PKS_KS"/>
    <property type="match status" value="1"/>
</dbReference>
<dbReference type="InterPro" id="IPR000794">
    <property type="entry name" value="Beta-ketoacyl_synthase"/>
</dbReference>
<proteinExistence type="inferred from homology"/>
<dbReference type="GO" id="GO:0006633">
    <property type="term" value="P:fatty acid biosynthetic process"/>
    <property type="evidence" value="ECO:0007669"/>
    <property type="project" value="UniProtKB-KW"/>
</dbReference>
<comment type="subunit">
    <text evidence="4">Homodimer.</text>
</comment>
<dbReference type="InterPro" id="IPR014031">
    <property type="entry name" value="Ketoacyl_synth_C"/>
</dbReference>
<protein>
    <recommendedName>
        <fullName evidence="13">3-oxoacyl-[acyl-carrier-protein] synthase 1</fullName>
        <ecNumber evidence="5">2.3.1.41</ecNumber>
    </recommendedName>
    <alternativeName>
        <fullName evidence="14">3-oxoacyl-[acyl-carrier-protein] synthase I</fullName>
    </alternativeName>
    <alternativeName>
        <fullName evidence="15">Beta-ketoacyl-ACP synthase I</fullName>
    </alternativeName>
</protein>
<dbReference type="InterPro" id="IPR016039">
    <property type="entry name" value="Thiolase-like"/>
</dbReference>
<dbReference type="FunFam" id="3.40.47.10:FF:000006">
    <property type="entry name" value="3-oxoacyl-[acyl-carrier-protein] synthase I"/>
    <property type="match status" value="1"/>
</dbReference>
<dbReference type="EMBL" id="RJJT01000013">
    <property type="protein sequence ID" value="RSB75516.1"/>
    <property type="molecule type" value="Genomic_DNA"/>
</dbReference>
<feature type="domain" description="Ketosynthase family 3 (KS3)" evidence="19">
    <location>
        <begin position="1"/>
        <end position="407"/>
    </location>
</feature>
<evidence type="ECO:0000256" key="4">
    <source>
        <dbReference type="ARBA" id="ARBA00011738"/>
    </source>
</evidence>
<name>A0A427MWI5_9HYPH</name>